<dbReference type="InterPro" id="IPR051263">
    <property type="entry name" value="C-type_cytochrome_biogenesis"/>
</dbReference>
<evidence type="ECO:0000256" key="4">
    <source>
        <dbReference type="PROSITE-ProRule" id="PRU00339"/>
    </source>
</evidence>
<dbReference type="SUPFAM" id="SSF48452">
    <property type="entry name" value="TPR-like"/>
    <property type="match status" value="1"/>
</dbReference>
<evidence type="ECO:0000313" key="9">
    <source>
        <dbReference type="Proteomes" id="UP001556220"/>
    </source>
</evidence>
<evidence type="ECO:0000256" key="5">
    <source>
        <dbReference type="SAM" id="Phobius"/>
    </source>
</evidence>
<feature type="transmembrane region" description="Helical" evidence="5">
    <location>
        <begin position="37"/>
        <end position="59"/>
    </location>
</feature>
<comment type="caution">
    <text evidence="8">The sequence shown here is derived from an EMBL/GenBank/DDBJ whole genome shotgun (WGS) entry which is preliminary data.</text>
</comment>
<dbReference type="Gene3D" id="1.25.40.10">
    <property type="entry name" value="Tetratricopeptide repeat domain"/>
    <property type="match status" value="1"/>
</dbReference>
<protein>
    <submittedName>
        <fullName evidence="8">Tetratricopeptide repeat protein</fullName>
    </submittedName>
</protein>
<evidence type="ECO:0000259" key="7">
    <source>
        <dbReference type="Pfam" id="PF23914"/>
    </source>
</evidence>
<evidence type="ECO:0000313" key="8">
    <source>
        <dbReference type="EMBL" id="MEW9572859.1"/>
    </source>
</evidence>
<dbReference type="InterPro" id="IPR056413">
    <property type="entry name" value="TPR_CcmH_CycH"/>
</dbReference>
<proteinExistence type="predicted"/>
<dbReference type="PROSITE" id="PS50005">
    <property type="entry name" value="TPR"/>
    <property type="match status" value="1"/>
</dbReference>
<evidence type="ECO:0000256" key="2">
    <source>
        <dbReference type="ARBA" id="ARBA00022748"/>
    </source>
</evidence>
<dbReference type="EMBL" id="JBFOHK010000004">
    <property type="protein sequence ID" value="MEW9572859.1"/>
    <property type="molecule type" value="Genomic_DNA"/>
</dbReference>
<dbReference type="SMART" id="SM00028">
    <property type="entry name" value="TPR"/>
    <property type="match status" value="1"/>
</dbReference>
<gene>
    <name evidence="8" type="ORF">ABQJ54_13955</name>
</gene>
<keyword evidence="1" id="KW-0677">Repeat</keyword>
<evidence type="ECO:0000256" key="3">
    <source>
        <dbReference type="ARBA" id="ARBA00022803"/>
    </source>
</evidence>
<feature type="repeat" description="TPR" evidence="4">
    <location>
        <begin position="95"/>
        <end position="128"/>
    </location>
</feature>
<feature type="domain" description="Cytochrome c-type biogenesis protein H Ig-like" evidence="6">
    <location>
        <begin position="236"/>
        <end position="343"/>
    </location>
</feature>
<sequence>MKLAFYLVAAAMVAVALALLLVPLLRAGRRHGRPRGVFALALGIALLLPIGAGALYLHIGTPVALDGVPAAPPPMDFQQALTELRAHLKQQPSDAQGWTLLAQATTALKQPDEARDAWDHVLKIDPNNVAAMVGWAETDSMARGDHLIEGRALDLLHRALELQPDSQRALWLLGISQFQHTRYADAAATWRKLQPLLEPGSSVAKAVAEQIANADARAGIKPSTEPAPAASQGAALKVEVSLAPTLKNKLQPGDQLYVYARAVSGPPMPLAVAKLAADTLPATVTLTDAMAMTPELKLSSVARVVVAARISHSGEPVAQPGDLEGSAGIVDTDRKTPIAIAIDKVH</sequence>
<feature type="transmembrane region" description="Helical" evidence="5">
    <location>
        <begin position="6"/>
        <end position="25"/>
    </location>
</feature>
<keyword evidence="9" id="KW-1185">Reference proteome</keyword>
<feature type="domain" description="Cytochrome c-type biogenesis protein H TPR" evidence="7">
    <location>
        <begin position="76"/>
        <end position="201"/>
    </location>
</feature>
<keyword evidence="5" id="KW-1133">Transmembrane helix</keyword>
<dbReference type="InterPro" id="IPR019734">
    <property type="entry name" value="TPR_rpt"/>
</dbReference>
<evidence type="ECO:0000259" key="6">
    <source>
        <dbReference type="Pfam" id="PF23892"/>
    </source>
</evidence>
<dbReference type="Pfam" id="PF23914">
    <property type="entry name" value="TPR_CcmH_CycH"/>
    <property type="match status" value="1"/>
</dbReference>
<dbReference type="Proteomes" id="UP001556220">
    <property type="component" value="Unassembled WGS sequence"/>
</dbReference>
<dbReference type="Pfam" id="PF23892">
    <property type="entry name" value="Ig_CycH"/>
    <property type="match status" value="1"/>
</dbReference>
<name>A0ABV3QGR0_9GAMM</name>
<dbReference type="PANTHER" id="PTHR47870">
    <property type="entry name" value="CYTOCHROME C-TYPE BIOGENESIS PROTEIN CCMH"/>
    <property type="match status" value="1"/>
</dbReference>
<organism evidence="8 9">
    <name type="scientific">Rhodanobacter lycopersici</name>
    <dbReference type="NCBI Taxonomy" id="3162487"/>
    <lineage>
        <taxon>Bacteria</taxon>
        <taxon>Pseudomonadati</taxon>
        <taxon>Pseudomonadota</taxon>
        <taxon>Gammaproteobacteria</taxon>
        <taxon>Lysobacterales</taxon>
        <taxon>Rhodanobacteraceae</taxon>
        <taxon>Rhodanobacter</taxon>
    </lineage>
</organism>
<keyword evidence="5" id="KW-0472">Membrane</keyword>
<dbReference type="PANTHER" id="PTHR47870:SF1">
    <property type="entry name" value="CYTOCHROME C-TYPE BIOGENESIS PROTEIN CCMH"/>
    <property type="match status" value="1"/>
</dbReference>
<dbReference type="RefSeq" id="WP_367854926.1">
    <property type="nucleotide sequence ID" value="NZ_JBFOHK010000004.1"/>
</dbReference>
<dbReference type="InterPro" id="IPR056412">
    <property type="entry name" value="Ig_CycH"/>
</dbReference>
<keyword evidence="2" id="KW-0201">Cytochrome c-type biogenesis</keyword>
<accession>A0ABV3QGR0</accession>
<keyword evidence="3 4" id="KW-0802">TPR repeat</keyword>
<keyword evidence="5" id="KW-0812">Transmembrane</keyword>
<reference evidence="8 9" key="1">
    <citation type="submission" date="2024-06" db="EMBL/GenBank/DDBJ databases">
        <authorList>
            <person name="Woo H."/>
        </authorList>
    </citation>
    <scope>NUCLEOTIDE SEQUENCE [LARGE SCALE GENOMIC DNA]</scope>
    <source>
        <strain evidence="8 9">Si-c</strain>
    </source>
</reference>
<evidence type="ECO:0000256" key="1">
    <source>
        <dbReference type="ARBA" id="ARBA00022737"/>
    </source>
</evidence>
<dbReference type="InterPro" id="IPR011990">
    <property type="entry name" value="TPR-like_helical_dom_sf"/>
</dbReference>